<dbReference type="EMBL" id="ML976705">
    <property type="protein sequence ID" value="KAF1969867.1"/>
    <property type="molecule type" value="Genomic_DNA"/>
</dbReference>
<dbReference type="OrthoDB" id="3924880at2759"/>
<protein>
    <submittedName>
        <fullName evidence="1">Uncharacterized protein</fullName>
    </submittedName>
</protein>
<sequence>MVMKAIGENKIHWYGISSDTHSAHTFAALYPEAVRKFVLDGRPFLPLMRNMALSVSGVGRSDFAYTTTDNQPDSIVDAELALEAFFITCNSAKAACSSKGASTSAQQLKARFKVIDQKLESTPFASPGFQAIDWSVFHLFLLTAVIDSSAFFPILADFLTELE</sequence>
<dbReference type="AlphaFoldDB" id="A0A6A5V988"/>
<name>A0A6A5V988_9PLEO</name>
<gene>
    <name evidence="1" type="ORF">BU23DRAFT_231301</name>
</gene>
<reference evidence="1" key="1">
    <citation type="journal article" date="2020" name="Stud. Mycol.">
        <title>101 Dothideomycetes genomes: a test case for predicting lifestyles and emergence of pathogens.</title>
        <authorList>
            <person name="Haridas S."/>
            <person name="Albert R."/>
            <person name="Binder M."/>
            <person name="Bloem J."/>
            <person name="Labutti K."/>
            <person name="Salamov A."/>
            <person name="Andreopoulos B."/>
            <person name="Baker S."/>
            <person name="Barry K."/>
            <person name="Bills G."/>
            <person name="Bluhm B."/>
            <person name="Cannon C."/>
            <person name="Castanera R."/>
            <person name="Culley D."/>
            <person name="Daum C."/>
            <person name="Ezra D."/>
            <person name="Gonzalez J."/>
            <person name="Henrissat B."/>
            <person name="Kuo A."/>
            <person name="Liang C."/>
            <person name="Lipzen A."/>
            <person name="Lutzoni F."/>
            <person name="Magnuson J."/>
            <person name="Mondo S."/>
            <person name="Nolan M."/>
            <person name="Ohm R."/>
            <person name="Pangilinan J."/>
            <person name="Park H.-J."/>
            <person name="Ramirez L."/>
            <person name="Alfaro M."/>
            <person name="Sun H."/>
            <person name="Tritt A."/>
            <person name="Yoshinaga Y."/>
            <person name="Zwiers L.-H."/>
            <person name="Turgeon B."/>
            <person name="Goodwin S."/>
            <person name="Spatafora J."/>
            <person name="Crous P."/>
            <person name="Grigoriev I."/>
        </authorList>
    </citation>
    <scope>NUCLEOTIDE SEQUENCE</scope>
    <source>
        <strain evidence="1">CBS 107.79</strain>
    </source>
</reference>
<keyword evidence="2" id="KW-1185">Reference proteome</keyword>
<evidence type="ECO:0000313" key="2">
    <source>
        <dbReference type="Proteomes" id="UP000800036"/>
    </source>
</evidence>
<organism evidence="1 2">
    <name type="scientific">Bimuria novae-zelandiae CBS 107.79</name>
    <dbReference type="NCBI Taxonomy" id="1447943"/>
    <lineage>
        <taxon>Eukaryota</taxon>
        <taxon>Fungi</taxon>
        <taxon>Dikarya</taxon>
        <taxon>Ascomycota</taxon>
        <taxon>Pezizomycotina</taxon>
        <taxon>Dothideomycetes</taxon>
        <taxon>Pleosporomycetidae</taxon>
        <taxon>Pleosporales</taxon>
        <taxon>Massarineae</taxon>
        <taxon>Didymosphaeriaceae</taxon>
        <taxon>Bimuria</taxon>
    </lineage>
</organism>
<dbReference type="Proteomes" id="UP000800036">
    <property type="component" value="Unassembled WGS sequence"/>
</dbReference>
<accession>A0A6A5V988</accession>
<dbReference type="Gene3D" id="3.40.50.1820">
    <property type="entry name" value="alpha/beta hydrolase"/>
    <property type="match status" value="1"/>
</dbReference>
<evidence type="ECO:0000313" key="1">
    <source>
        <dbReference type="EMBL" id="KAF1969867.1"/>
    </source>
</evidence>
<proteinExistence type="predicted"/>
<dbReference type="InterPro" id="IPR029058">
    <property type="entry name" value="AB_hydrolase_fold"/>
</dbReference>
<dbReference type="SUPFAM" id="SSF53474">
    <property type="entry name" value="alpha/beta-Hydrolases"/>
    <property type="match status" value="1"/>
</dbReference>